<dbReference type="GO" id="GO:0009982">
    <property type="term" value="F:pseudouridine synthase activity"/>
    <property type="evidence" value="ECO:0007669"/>
    <property type="project" value="InterPro"/>
</dbReference>
<accession>A0A9X3IVX2</accession>
<evidence type="ECO:0000256" key="2">
    <source>
        <dbReference type="SAM" id="MobiDB-lite"/>
    </source>
</evidence>
<feature type="region of interest" description="Disordered" evidence="2">
    <location>
        <begin position="232"/>
        <end position="252"/>
    </location>
</feature>
<dbReference type="AlphaFoldDB" id="A0A9X3IVX2"/>
<dbReference type="InterPro" id="IPR006145">
    <property type="entry name" value="PsdUridine_synth_RsuA/RluA"/>
</dbReference>
<name>A0A9X3IVX2_9BACT</name>
<dbReference type="InterPro" id="IPR020103">
    <property type="entry name" value="PsdUridine_synth_cat_dom_sf"/>
</dbReference>
<dbReference type="InterPro" id="IPR050188">
    <property type="entry name" value="RluA_PseudoU_synthase"/>
</dbReference>
<comment type="caution">
    <text evidence="4">The sequence shown here is derived from an EMBL/GenBank/DDBJ whole genome shotgun (WGS) entry which is preliminary data.</text>
</comment>
<dbReference type="GO" id="GO:0003723">
    <property type="term" value="F:RNA binding"/>
    <property type="evidence" value="ECO:0007669"/>
    <property type="project" value="InterPro"/>
</dbReference>
<evidence type="ECO:0000259" key="3">
    <source>
        <dbReference type="Pfam" id="PF00849"/>
    </source>
</evidence>
<dbReference type="Proteomes" id="UP001150924">
    <property type="component" value="Unassembled WGS sequence"/>
</dbReference>
<reference evidence="4" key="1">
    <citation type="submission" date="2022-11" db="EMBL/GenBank/DDBJ databases">
        <title>Minimal conservation of predation-associated metabolite biosynthetic gene clusters underscores biosynthetic potential of Myxococcota including descriptions for ten novel species: Archangium lansinium sp. nov., Myxococcus landrumus sp. nov., Nannocystis bai.</title>
        <authorList>
            <person name="Ahearne A."/>
            <person name="Stevens C."/>
            <person name="Phillips K."/>
        </authorList>
    </citation>
    <scope>NUCLEOTIDE SEQUENCE</scope>
    <source>
        <strain evidence="4">Na p29</strain>
    </source>
</reference>
<keyword evidence="5" id="KW-1185">Reference proteome</keyword>
<gene>
    <name evidence="4" type="ORF">OV079_04830</name>
</gene>
<sequence>MSQETLLSGQQGFILHRDEDLLIVAKPAGLVVHRGWADDEVALLDLAREAVGAYVYPVHRLDRGASGALAFALHSAGARALQEVWTSGQVEKRYLALVRGNPPAAVTIDHPIPRAEDGPRVPAVTEVTTLARAGRYALVEARPLTGRLHQIRRHLKHISCPLIGDVRYGKGEHNRLFRERHDLHRLALHAWSLALPHPRTGAPIRVVAPLPPDLAGALAGLGITLELDADAGPRARAASDEADIRRAPDREG</sequence>
<dbReference type="Pfam" id="PF00849">
    <property type="entry name" value="PseudoU_synth_2"/>
    <property type="match status" value="1"/>
</dbReference>
<organism evidence="4 5">
    <name type="scientific">Nannocystis pusilla</name>
    <dbReference type="NCBI Taxonomy" id="889268"/>
    <lineage>
        <taxon>Bacteria</taxon>
        <taxon>Pseudomonadati</taxon>
        <taxon>Myxococcota</taxon>
        <taxon>Polyangia</taxon>
        <taxon>Nannocystales</taxon>
        <taxon>Nannocystaceae</taxon>
        <taxon>Nannocystis</taxon>
    </lineage>
</organism>
<dbReference type="GO" id="GO:0000455">
    <property type="term" value="P:enzyme-directed rRNA pseudouridine synthesis"/>
    <property type="evidence" value="ECO:0007669"/>
    <property type="project" value="TreeGrafter"/>
</dbReference>
<evidence type="ECO:0000313" key="4">
    <source>
        <dbReference type="EMBL" id="MCY1004904.1"/>
    </source>
</evidence>
<dbReference type="RefSeq" id="WP_267766513.1">
    <property type="nucleotide sequence ID" value="NZ_JAPNKE010000002.1"/>
</dbReference>
<feature type="domain" description="Pseudouridine synthase RsuA/RluA-like" evidence="3">
    <location>
        <begin position="20"/>
        <end position="157"/>
    </location>
</feature>
<dbReference type="Gene3D" id="3.30.2350.10">
    <property type="entry name" value="Pseudouridine synthase"/>
    <property type="match status" value="1"/>
</dbReference>
<dbReference type="PANTHER" id="PTHR21600">
    <property type="entry name" value="MITOCHONDRIAL RNA PSEUDOURIDINE SYNTHASE"/>
    <property type="match status" value="1"/>
</dbReference>
<evidence type="ECO:0000256" key="1">
    <source>
        <dbReference type="ARBA" id="ARBA00023235"/>
    </source>
</evidence>
<keyword evidence="1" id="KW-0413">Isomerase</keyword>
<protein>
    <submittedName>
        <fullName evidence="4">Pseudouridine synthase</fullName>
    </submittedName>
</protein>
<dbReference type="EMBL" id="JAPNKE010000002">
    <property type="protein sequence ID" value="MCY1004904.1"/>
    <property type="molecule type" value="Genomic_DNA"/>
</dbReference>
<proteinExistence type="predicted"/>
<dbReference type="GO" id="GO:0140098">
    <property type="term" value="F:catalytic activity, acting on RNA"/>
    <property type="evidence" value="ECO:0007669"/>
    <property type="project" value="UniProtKB-ARBA"/>
</dbReference>
<dbReference type="PANTHER" id="PTHR21600:SF56">
    <property type="entry name" value="TRNA PSEUDOURIDINE SYNTHASE C"/>
    <property type="match status" value="1"/>
</dbReference>
<evidence type="ECO:0000313" key="5">
    <source>
        <dbReference type="Proteomes" id="UP001150924"/>
    </source>
</evidence>
<dbReference type="SUPFAM" id="SSF55120">
    <property type="entry name" value="Pseudouridine synthase"/>
    <property type="match status" value="1"/>
</dbReference>